<dbReference type="SUPFAM" id="SSF53335">
    <property type="entry name" value="S-adenosyl-L-methionine-dependent methyltransferases"/>
    <property type="match status" value="1"/>
</dbReference>
<dbReference type="Pfam" id="PF00398">
    <property type="entry name" value="RrnaAD"/>
    <property type="match status" value="1"/>
</dbReference>
<dbReference type="Gene3D" id="1.10.8.100">
    <property type="entry name" value="Ribosomal RNA adenine dimethylase-like, domain 2"/>
    <property type="match status" value="1"/>
</dbReference>
<feature type="binding site" evidence="5">
    <location>
        <position position="5"/>
    </location>
    <ligand>
        <name>S-adenosyl-L-methionine</name>
        <dbReference type="ChEBI" id="CHEBI:59789"/>
    </ligand>
</feature>
<dbReference type="AlphaFoldDB" id="A0A1H3FUX5"/>
<feature type="binding site" evidence="5">
    <location>
        <position position="7"/>
    </location>
    <ligand>
        <name>S-adenosyl-L-methionine</name>
        <dbReference type="ChEBI" id="CHEBI:59789"/>
    </ligand>
</feature>
<organism evidence="7 8">
    <name type="scientific">Micromonospora pattaloongensis</name>
    <dbReference type="NCBI Taxonomy" id="405436"/>
    <lineage>
        <taxon>Bacteria</taxon>
        <taxon>Bacillati</taxon>
        <taxon>Actinomycetota</taxon>
        <taxon>Actinomycetes</taxon>
        <taxon>Micromonosporales</taxon>
        <taxon>Micromonosporaceae</taxon>
        <taxon>Micromonospora</taxon>
    </lineage>
</organism>
<dbReference type="NCBIfam" id="NF000337">
    <property type="entry name" value="erm_SHROVE"/>
    <property type="match status" value="1"/>
</dbReference>
<evidence type="ECO:0000256" key="4">
    <source>
        <dbReference type="ARBA" id="ARBA00022884"/>
    </source>
</evidence>
<dbReference type="PROSITE" id="PS51689">
    <property type="entry name" value="SAM_RNA_A_N6_MT"/>
    <property type="match status" value="1"/>
</dbReference>
<evidence type="ECO:0000313" key="7">
    <source>
        <dbReference type="EMBL" id="SDX94862.1"/>
    </source>
</evidence>
<evidence type="ECO:0000259" key="6">
    <source>
        <dbReference type="SMART" id="SM00650"/>
    </source>
</evidence>
<dbReference type="Proteomes" id="UP000242415">
    <property type="component" value="Unassembled WGS sequence"/>
</dbReference>
<dbReference type="InterPro" id="IPR001737">
    <property type="entry name" value="KsgA/Erm"/>
</dbReference>
<evidence type="ECO:0000256" key="3">
    <source>
        <dbReference type="ARBA" id="ARBA00022691"/>
    </source>
</evidence>
<evidence type="ECO:0000256" key="1">
    <source>
        <dbReference type="ARBA" id="ARBA00022603"/>
    </source>
</evidence>
<proteinExistence type="inferred from homology"/>
<sequence length="252" mass="27587">MLSQNFLRDPAAIEQIVRAARIGPADLVVEVGAGEGHLTRALARRAGRVLAYEVDPAPAARLRETCAALPTVTCLVEDFLTAPAPARPFAVVGNIPYALTAPIVDWCLRAPGLTSATLVTQLEYARKRTGDFGRWSRLTVRSWPEFEWRLAGRLPRTAFRPAPRVESGLLRLARRPVPLLPPDAMPAYRRFVELGFGGLGGSLHASLCRGYPPRRVDAAARAARLAVDTPVGYVWPEQWLALFRLLRAPGRG</sequence>
<dbReference type="InterPro" id="IPR020598">
    <property type="entry name" value="rRNA_Ade_methylase_Trfase_N"/>
</dbReference>
<evidence type="ECO:0000256" key="2">
    <source>
        <dbReference type="ARBA" id="ARBA00022679"/>
    </source>
</evidence>
<reference evidence="8" key="1">
    <citation type="submission" date="2016-10" db="EMBL/GenBank/DDBJ databases">
        <authorList>
            <person name="Varghese N."/>
            <person name="Submissions S."/>
        </authorList>
    </citation>
    <scope>NUCLEOTIDE SEQUENCE [LARGE SCALE GENOMIC DNA]</scope>
    <source>
        <strain evidence="8">DSM 45245</strain>
    </source>
</reference>
<name>A0A1H3FUX5_9ACTN</name>
<dbReference type="NCBIfam" id="NF000499">
    <property type="entry name" value="Erm23S_rRNA_broad"/>
    <property type="match status" value="1"/>
</dbReference>
<dbReference type="STRING" id="405436.SAMN05444365_101173"/>
<protein>
    <submittedName>
        <fullName evidence="7">23S rRNA (Adenine-N6)-dimethyltransferase</fullName>
    </submittedName>
</protein>
<feature type="domain" description="Ribosomal RNA adenine methylase transferase N-terminal" evidence="6">
    <location>
        <begin position="12"/>
        <end position="176"/>
    </location>
</feature>
<evidence type="ECO:0000256" key="5">
    <source>
        <dbReference type="PROSITE-ProRule" id="PRU01026"/>
    </source>
</evidence>
<comment type="similarity">
    <text evidence="5">Belongs to the class I-like SAM-binding methyltransferase superfamily. rRNA adenine N(6)-methyltransferase family.</text>
</comment>
<feature type="binding site" evidence="5">
    <location>
        <position position="32"/>
    </location>
    <ligand>
        <name>S-adenosyl-L-methionine</name>
        <dbReference type="ChEBI" id="CHEBI:59789"/>
    </ligand>
</feature>
<dbReference type="InterPro" id="IPR029063">
    <property type="entry name" value="SAM-dependent_MTases_sf"/>
</dbReference>
<keyword evidence="2 5" id="KW-0808">Transferase</keyword>
<keyword evidence="3 5" id="KW-0949">S-adenosyl-L-methionine</keyword>
<dbReference type="SMART" id="SM00650">
    <property type="entry name" value="rADc"/>
    <property type="match status" value="1"/>
</dbReference>
<feature type="binding site" evidence="5">
    <location>
        <position position="78"/>
    </location>
    <ligand>
        <name>S-adenosyl-L-methionine</name>
        <dbReference type="ChEBI" id="CHEBI:59789"/>
    </ligand>
</feature>
<keyword evidence="1 5" id="KW-0489">Methyltransferase</keyword>
<dbReference type="InterPro" id="IPR020596">
    <property type="entry name" value="rRNA_Ade_Mease_Trfase_CS"/>
</dbReference>
<accession>A0A1H3FUX5</accession>
<evidence type="ECO:0000313" key="8">
    <source>
        <dbReference type="Proteomes" id="UP000242415"/>
    </source>
</evidence>
<dbReference type="PROSITE" id="PS01131">
    <property type="entry name" value="RRNA_A_DIMETH"/>
    <property type="match status" value="1"/>
</dbReference>
<gene>
    <name evidence="7" type="ORF">SAMN05444365_101173</name>
</gene>
<dbReference type="CDD" id="cd02440">
    <property type="entry name" value="AdoMet_MTases"/>
    <property type="match status" value="1"/>
</dbReference>
<dbReference type="PANTHER" id="PTHR11727:SF7">
    <property type="entry name" value="DIMETHYLADENOSINE TRANSFERASE-RELATED"/>
    <property type="match status" value="1"/>
</dbReference>
<keyword evidence="8" id="KW-1185">Reference proteome</keyword>
<dbReference type="GO" id="GO:0003723">
    <property type="term" value="F:RNA binding"/>
    <property type="evidence" value="ECO:0007669"/>
    <property type="project" value="UniProtKB-UniRule"/>
</dbReference>
<dbReference type="EMBL" id="FNPH01000001">
    <property type="protein sequence ID" value="SDX94862.1"/>
    <property type="molecule type" value="Genomic_DNA"/>
</dbReference>
<dbReference type="GO" id="GO:0000179">
    <property type="term" value="F:rRNA (adenine-N6,N6-)-dimethyltransferase activity"/>
    <property type="evidence" value="ECO:0007669"/>
    <property type="project" value="UniProtKB-UniRule"/>
</dbReference>
<feature type="binding site" evidence="5">
    <location>
        <position position="94"/>
    </location>
    <ligand>
        <name>S-adenosyl-L-methionine</name>
        <dbReference type="ChEBI" id="CHEBI:59789"/>
    </ligand>
</feature>
<feature type="binding site" evidence="5">
    <location>
        <position position="53"/>
    </location>
    <ligand>
        <name>S-adenosyl-L-methionine</name>
        <dbReference type="ChEBI" id="CHEBI:59789"/>
    </ligand>
</feature>
<dbReference type="PANTHER" id="PTHR11727">
    <property type="entry name" value="DIMETHYLADENOSINE TRANSFERASE"/>
    <property type="match status" value="1"/>
</dbReference>
<keyword evidence="4 5" id="KW-0694">RNA-binding</keyword>
<dbReference type="GO" id="GO:0005829">
    <property type="term" value="C:cytosol"/>
    <property type="evidence" value="ECO:0007669"/>
    <property type="project" value="TreeGrafter"/>
</dbReference>
<dbReference type="Gene3D" id="3.40.50.150">
    <property type="entry name" value="Vaccinia Virus protein VP39"/>
    <property type="match status" value="1"/>
</dbReference>
<dbReference type="InterPro" id="IPR023165">
    <property type="entry name" value="rRNA_Ade_diMease-like_C"/>
</dbReference>